<proteinExistence type="inferred from homology"/>
<accession>A0A315ZBG8</accession>
<keyword evidence="3 7" id="KW-0032">Aminotransferase</keyword>
<dbReference type="GO" id="GO:0030170">
    <property type="term" value="F:pyridoxal phosphate binding"/>
    <property type="evidence" value="ECO:0007669"/>
    <property type="project" value="InterPro"/>
</dbReference>
<name>A0A315ZBG8_SEDFL</name>
<dbReference type="InterPro" id="IPR015424">
    <property type="entry name" value="PyrdxlP-dep_Trfase"/>
</dbReference>
<protein>
    <submittedName>
        <fullName evidence="7">Adenosylmethionine-8-amino-7-oxononanoate aminotransferase</fullName>
    </submittedName>
</protein>
<sequence>MNTQELNISKEIWEKDQAHLIHPYTNYKKFNTEGSVVYAKGEKHWIFDADGNKYLDGIAGLWCVNVGHGREDIAEIMAAEASKLAYYNTFEDATSIPAAELAAKLAEIAPENLNHVFFGTGGSMANDTAIKMAHYYFNLKGLPKKKKVISRDLAYHGSTFLAHTLTGIHSTHIGFDLVKDLVHYVSAPYTYRRPAELTEEEFCDFLIKELEDKINEVGADEIACFIAEPILGAGGVLVPPKGYHKRTWELCQKNDILYISDEVVTAFGRLGEMIASESIYDVKPDILVMAKGISSGYIPLGATMISDEIFEVISQPKEGNPYFSHGFTYSGHPLACAVGLKNIEIMENEHFCEHVQNLGPYFETQLASLSDLPIVGDIRGSKFMLCVECVKDKNTKEGFADEVTIAKRIYYHAKERGLIVRPLGSLLVLSPPLTFDKDAIDECVYILRESILASMEDLIREGIL</sequence>
<keyword evidence="8" id="KW-1185">Reference proteome</keyword>
<comment type="similarity">
    <text evidence="2 6">Belongs to the class-III pyridoxal-phosphate-dependent aminotransferase family.</text>
</comment>
<keyword evidence="5 6" id="KW-0663">Pyridoxal phosphate</keyword>
<reference evidence="7 8" key="1">
    <citation type="submission" date="2018-03" db="EMBL/GenBank/DDBJ databases">
        <title>Genomic Encyclopedia of Archaeal and Bacterial Type Strains, Phase II (KMG-II): from individual species to whole genera.</title>
        <authorList>
            <person name="Goeker M."/>
        </authorList>
    </citation>
    <scope>NUCLEOTIDE SEQUENCE [LARGE SCALE GENOMIC DNA]</scope>
    <source>
        <strain evidence="7 8">DSM 28229</strain>
    </source>
</reference>
<dbReference type="InterPro" id="IPR015421">
    <property type="entry name" value="PyrdxlP-dep_Trfase_major"/>
</dbReference>
<dbReference type="Gene3D" id="3.90.1150.10">
    <property type="entry name" value="Aspartate Aminotransferase, domain 1"/>
    <property type="match status" value="1"/>
</dbReference>
<dbReference type="AlphaFoldDB" id="A0A315ZBG8"/>
<dbReference type="PROSITE" id="PS00600">
    <property type="entry name" value="AA_TRANSFER_CLASS_3"/>
    <property type="match status" value="1"/>
</dbReference>
<evidence type="ECO:0000256" key="4">
    <source>
        <dbReference type="ARBA" id="ARBA00022679"/>
    </source>
</evidence>
<evidence type="ECO:0000313" key="7">
    <source>
        <dbReference type="EMBL" id="PWJ42413.1"/>
    </source>
</evidence>
<evidence type="ECO:0000256" key="6">
    <source>
        <dbReference type="RuleBase" id="RU003560"/>
    </source>
</evidence>
<dbReference type="InterPro" id="IPR005814">
    <property type="entry name" value="Aminotrans_3"/>
</dbReference>
<dbReference type="GO" id="GO:0004015">
    <property type="term" value="F:adenosylmethionine-8-amino-7-oxononanoate transaminase activity"/>
    <property type="evidence" value="ECO:0007669"/>
    <property type="project" value="TreeGrafter"/>
</dbReference>
<dbReference type="EMBL" id="QGDO01000003">
    <property type="protein sequence ID" value="PWJ42413.1"/>
    <property type="molecule type" value="Genomic_DNA"/>
</dbReference>
<dbReference type="PANTHER" id="PTHR42684">
    <property type="entry name" value="ADENOSYLMETHIONINE-8-AMINO-7-OXONONANOATE AMINOTRANSFERASE"/>
    <property type="match status" value="1"/>
</dbReference>
<comment type="caution">
    <text evidence="7">The sequence shown here is derived from an EMBL/GenBank/DDBJ whole genome shotgun (WGS) entry which is preliminary data.</text>
</comment>
<organism evidence="7 8">
    <name type="scientific">Sediminitomix flava</name>
    <dbReference type="NCBI Taxonomy" id="379075"/>
    <lineage>
        <taxon>Bacteria</taxon>
        <taxon>Pseudomonadati</taxon>
        <taxon>Bacteroidota</taxon>
        <taxon>Cytophagia</taxon>
        <taxon>Cytophagales</taxon>
        <taxon>Flammeovirgaceae</taxon>
        <taxon>Sediminitomix</taxon>
    </lineage>
</organism>
<comment type="cofactor">
    <cofactor evidence="1">
        <name>pyridoxal 5'-phosphate</name>
        <dbReference type="ChEBI" id="CHEBI:597326"/>
    </cofactor>
</comment>
<evidence type="ECO:0000256" key="3">
    <source>
        <dbReference type="ARBA" id="ARBA00022576"/>
    </source>
</evidence>
<dbReference type="PANTHER" id="PTHR42684:SF3">
    <property type="entry name" value="ADENOSYLMETHIONINE-8-AMINO-7-OXONONANOATE AMINOTRANSFERASE"/>
    <property type="match status" value="1"/>
</dbReference>
<dbReference type="FunFam" id="3.40.640.10:FF:000014">
    <property type="entry name" value="Adenosylmethionine-8-amino-7-oxononanoate aminotransferase, probable"/>
    <property type="match status" value="1"/>
</dbReference>
<dbReference type="RefSeq" id="WP_109619425.1">
    <property type="nucleotide sequence ID" value="NZ_QGDO01000003.1"/>
</dbReference>
<keyword evidence="4 7" id="KW-0808">Transferase</keyword>
<dbReference type="Proteomes" id="UP000245535">
    <property type="component" value="Unassembled WGS sequence"/>
</dbReference>
<dbReference type="InterPro" id="IPR015422">
    <property type="entry name" value="PyrdxlP-dep_Trfase_small"/>
</dbReference>
<evidence type="ECO:0000313" key="8">
    <source>
        <dbReference type="Proteomes" id="UP000245535"/>
    </source>
</evidence>
<dbReference type="GO" id="GO:0009102">
    <property type="term" value="P:biotin biosynthetic process"/>
    <property type="evidence" value="ECO:0007669"/>
    <property type="project" value="TreeGrafter"/>
</dbReference>
<dbReference type="PIRSF" id="PIRSF000521">
    <property type="entry name" value="Transaminase_4ab_Lys_Orn"/>
    <property type="match status" value="1"/>
</dbReference>
<dbReference type="SUPFAM" id="SSF53383">
    <property type="entry name" value="PLP-dependent transferases"/>
    <property type="match status" value="1"/>
</dbReference>
<dbReference type="Gene3D" id="3.40.640.10">
    <property type="entry name" value="Type I PLP-dependent aspartate aminotransferase-like (Major domain)"/>
    <property type="match status" value="1"/>
</dbReference>
<dbReference type="NCBIfam" id="NF005447">
    <property type="entry name" value="PRK07036.1"/>
    <property type="match status" value="1"/>
</dbReference>
<dbReference type="Pfam" id="PF00202">
    <property type="entry name" value="Aminotran_3"/>
    <property type="match status" value="1"/>
</dbReference>
<dbReference type="GO" id="GO:0009448">
    <property type="term" value="P:gamma-aminobutyric acid metabolic process"/>
    <property type="evidence" value="ECO:0007669"/>
    <property type="project" value="TreeGrafter"/>
</dbReference>
<gene>
    <name evidence="7" type="ORF">BC781_103665</name>
</gene>
<evidence type="ECO:0000256" key="2">
    <source>
        <dbReference type="ARBA" id="ARBA00008954"/>
    </source>
</evidence>
<evidence type="ECO:0000256" key="1">
    <source>
        <dbReference type="ARBA" id="ARBA00001933"/>
    </source>
</evidence>
<dbReference type="InterPro" id="IPR049704">
    <property type="entry name" value="Aminotrans_3_PPA_site"/>
</dbReference>
<dbReference type="OrthoDB" id="9807885at2"/>
<evidence type="ECO:0000256" key="5">
    <source>
        <dbReference type="ARBA" id="ARBA00022898"/>
    </source>
</evidence>
<dbReference type="CDD" id="cd00610">
    <property type="entry name" value="OAT_like"/>
    <property type="match status" value="1"/>
</dbReference>